<organism evidence="3">
    <name type="scientific">Methyloraptor flagellatus</name>
    <dbReference type="NCBI Taxonomy" id="3162530"/>
    <lineage>
        <taxon>Bacteria</taxon>
        <taxon>Pseudomonadati</taxon>
        <taxon>Pseudomonadota</taxon>
        <taxon>Alphaproteobacteria</taxon>
        <taxon>Hyphomicrobiales</taxon>
        <taxon>Ancalomicrobiaceae</taxon>
        <taxon>Methyloraptor</taxon>
    </lineage>
</organism>
<keyword evidence="2" id="KW-0732">Signal</keyword>
<dbReference type="KEGG" id="mflg:ABS361_14480"/>
<dbReference type="EMBL" id="CP158568">
    <property type="protein sequence ID" value="XBY43296.1"/>
    <property type="molecule type" value="Genomic_DNA"/>
</dbReference>
<evidence type="ECO:0000313" key="3">
    <source>
        <dbReference type="EMBL" id="XBY43296.1"/>
    </source>
</evidence>
<keyword evidence="1" id="KW-0812">Transmembrane</keyword>
<dbReference type="AlphaFoldDB" id="A0AAU7X776"/>
<gene>
    <name evidence="3" type="ORF">ABS361_14480</name>
</gene>
<sequence length="126" mass="13525">MNKTFAALMTGAVLVSSLAVTSTAEAQYWRHHGYHGGYRHHGGAGVGAGVAAGLIGGALIGGAIASQQNRTYYYDDGYVDAPAGATVYEEAPVVRRRVVREVPGSNCTEYTKYDMYGKPYLWKDCN</sequence>
<proteinExistence type="predicted"/>
<reference evidence="3" key="1">
    <citation type="submission" date="2024-06" db="EMBL/GenBank/DDBJ databases">
        <title>Methylostella associata gen. nov., sp. nov., a novel Ancalomicrobiaceae-affiliated facultatively methylotrophic bacteria that feed on methanotrophs of the genus Methylococcus.</title>
        <authorList>
            <person name="Saltykova V."/>
            <person name="Danilova O.V."/>
            <person name="Oshkin I.Y."/>
            <person name="Belova S.E."/>
            <person name="Pimenov N.V."/>
            <person name="Dedysh S.N."/>
        </authorList>
    </citation>
    <scope>NUCLEOTIDE SEQUENCE</scope>
    <source>
        <strain evidence="3">S20</strain>
    </source>
</reference>
<feature type="signal peptide" evidence="2">
    <location>
        <begin position="1"/>
        <end position="26"/>
    </location>
</feature>
<name>A0AAU7X776_9HYPH</name>
<evidence type="ECO:0008006" key="4">
    <source>
        <dbReference type="Google" id="ProtNLM"/>
    </source>
</evidence>
<protein>
    <recommendedName>
        <fullName evidence="4">Glycine zipper domain-containing protein</fullName>
    </recommendedName>
</protein>
<keyword evidence="1" id="KW-0472">Membrane</keyword>
<evidence type="ECO:0000256" key="1">
    <source>
        <dbReference type="SAM" id="Phobius"/>
    </source>
</evidence>
<keyword evidence="1" id="KW-1133">Transmembrane helix</keyword>
<feature type="chain" id="PRO_5043392131" description="Glycine zipper domain-containing protein" evidence="2">
    <location>
        <begin position="27"/>
        <end position="126"/>
    </location>
</feature>
<evidence type="ECO:0000256" key="2">
    <source>
        <dbReference type="SAM" id="SignalP"/>
    </source>
</evidence>
<feature type="transmembrane region" description="Helical" evidence="1">
    <location>
        <begin position="43"/>
        <end position="65"/>
    </location>
</feature>
<dbReference type="RefSeq" id="WP_407048395.1">
    <property type="nucleotide sequence ID" value="NZ_CP158568.1"/>
</dbReference>
<accession>A0AAU7X776</accession>